<evidence type="ECO:0000313" key="2">
    <source>
        <dbReference type="Proteomes" id="UP001055811"/>
    </source>
</evidence>
<proteinExistence type="predicted"/>
<dbReference type="EMBL" id="CM042012">
    <property type="protein sequence ID" value="KAI3750308.1"/>
    <property type="molecule type" value="Genomic_DNA"/>
</dbReference>
<protein>
    <submittedName>
        <fullName evidence="1">Uncharacterized protein</fullName>
    </submittedName>
</protein>
<sequence>MGADEINGTIHLPASEVVVVMVPFVVHGHLNQLLHLSRIISNYNIPVHFVSIPTHIRQVRSRLHNSGRYSTASNLIHFHAFPTPPFTSPPPNPSNRFPSHLQPAADSALQLRQPVTNLILSLSSTTRRVVVVHDSLMLYVVQDVKSIPNAETYIFNPVSAFDIFWRAWERRSRPFPVDPGMLKRLPSSDGCFSSEFIDFVKLQYIAQDGSHAGELFDSSRAIEAEYIEYLQREEMNGKKKLWAIGPLNHVDKSKFTVSKNRVAADLHVVS</sequence>
<evidence type="ECO:0000313" key="1">
    <source>
        <dbReference type="EMBL" id="KAI3750308.1"/>
    </source>
</evidence>
<name>A0ACB9DUD9_CICIN</name>
<keyword evidence="2" id="KW-1185">Reference proteome</keyword>
<comment type="caution">
    <text evidence="1">The sequence shown here is derived from an EMBL/GenBank/DDBJ whole genome shotgun (WGS) entry which is preliminary data.</text>
</comment>
<organism evidence="1 2">
    <name type="scientific">Cichorium intybus</name>
    <name type="common">Chicory</name>
    <dbReference type="NCBI Taxonomy" id="13427"/>
    <lineage>
        <taxon>Eukaryota</taxon>
        <taxon>Viridiplantae</taxon>
        <taxon>Streptophyta</taxon>
        <taxon>Embryophyta</taxon>
        <taxon>Tracheophyta</taxon>
        <taxon>Spermatophyta</taxon>
        <taxon>Magnoliopsida</taxon>
        <taxon>eudicotyledons</taxon>
        <taxon>Gunneridae</taxon>
        <taxon>Pentapetalae</taxon>
        <taxon>asterids</taxon>
        <taxon>campanulids</taxon>
        <taxon>Asterales</taxon>
        <taxon>Asteraceae</taxon>
        <taxon>Cichorioideae</taxon>
        <taxon>Cichorieae</taxon>
        <taxon>Cichoriinae</taxon>
        <taxon>Cichorium</taxon>
    </lineage>
</organism>
<dbReference type="Proteomes" id="UP001055811">
    <property type="component" value="Linkage Group LG04"/>
</dbReference>
<accession>A0ACB9DUD9</accession>
<gene>
    <name evidence="1" type="ORF">L2E82_20942</name>
</gene>
<reference evidence="2" key="1">
    <citation type="journal article" date="2022" name="Mol. Ecol. Resour.">
        <title>The genomes of chicory, endive, great burdock and yacon provide insights into Asteraceae palaeo-polyploidization history and plant inulin production.</title>
        <authorList>
            <person name="Fan W."/>
            <person name="Wang S."/>
            <person name="Wang H."/>
            <person name="Wang A."/>
            <person name="Jiang F."/>
            <person name="Liu H."/>
            <person name="Zhao H."/>
            <person name="Xu D."/>
            <person name="Zhang Y."/>
        </authorList>
    </citation>
    <scope>NUCLEOTIDE SEQUENCE [LARGE SCALE GENOMIC DNA]</scope>
    <source>
        <strain evidence="2">cv. Punajuju</strain>
    </source>
</reference>
<reference evidence="1 2" key="2">
    <citation type="journal article" date="2022" name="Mol. Ecol. Resour.">
        <title>The genomes of chicory, endive, great burdock and yacon provide insights into Asteraceae paleo-polyploidization history and plant inulin production.</title>
        <authorList>
            <person name="Fan W."/>
            <person name="Wang S."/>
            <person name="Wang H."/>
            <person name="Wang A."/>
            <person name="Jiang F."/>
            <person name="Liu H."/>
            <person name="Zhao H."/>
            <person name="Xu D."/>
            <person name="Zhang Y."/>
        </authorList>
    </citation>
    <scope>NUCLEOTIDE SEQUENCE [LARGE SCALE GENOMIC DNA]</scope>
    <source>
        <strain evidence="2">cv. Punajuju</strain>
        <tissue evidence="1">Leaves</tissue>
    </source>
</reference>